<accession>A0A841KVN2</accession>
<protein>
    <submittedName>
        <fullName evidence="1">Uncharacterized protein</fullName>
    </submittedName>
</protein>
<reference evidence="1 2" key="1">
    <citation type="submission" date="2020-08" db="EMBL/GenBank/DDBJ databases">
        <title>Genomic Encyclopedia of Type Strains, Phase IV (KMG-IV): sequencing the most valuable type-strain genomes for metagenomic binning, comparative biology and taxonomic classification.</title>
        <authorList>
            <person name="Goeker M."/>
        </authorList>
    </citation>
    <scope>NUCLEOTIDE SEQUENCE [LARGE SCALE GENOMIC DNA]</scope>
    <source>
        <strain evidence="1 2">DSM 103526</strain>
    </source>
</reference>
<dbReference type="AlphaFoldDB" id="A0A841KVN2"/>
<evidence type="ECO:0000313" key="2">
    <source>
        <dbReference type="Proteomes" id="UP000579281"/>
    </source>
</evidence>
<organism evidence="1 2">
    <name type="scientific">Anaerosolibacter carboniphilus</name>
    <dbReference type="NCBI Taxonomy" id="1417629"/>
    <lineage>
        <taxon>Bacteria</taxon>
        <taxon>Bacillati</taxon>
        <taxon>Bacillota</taxon>
        <taxon>Clostridia</taxon>
        <taxon>Peptostreptococcales</taxon>
        <taxon>Thermotaleaceae</taxon>
        <taxon>Anaerosolibacter</taxon>
    </lineage>
</organism>
<gene>
    <name evidence="1" type="ORF">HNQ80_003612</name>
</gene>
<evidence type="ECO:0000313" key="1">
    <source>
        <dbReference type="EMBL" id="MBB6217491.1"/>
    </source>
</evidence>
<sequence length="46" mass="5566">MPTTFDWYTIAKERYPIGGMSLDQLDRIFSYSWITEVQYDEILLMK</sequence>
<name>A0A841KVN2_9FIRM</name>
<keyword evidence="2" id="KW-1185">Reference proteome</keyword>
<dbReference type="EMBL" id="JACHEN010000024">
    <property type="protein sequence ID" value="MBB6217491.1"/>
    <property type="molecule type" value="Genomic_DNA"/>
</dbReference>
<dbReference type="Proteomes" id="UP000579281">
    <property type="component" value="Unassembled WGS sequence"/>
</dbReference>
<dbReference type="RefSeq" id="WP_184311989.1">
    <property type="nucleotide sequence ID" value="NZ_JACHEN010000024.1"/>
</dbReference>
<proteinExistence type="predicted"/>
<comment type="caution">
    <text evidence="1">The sequence shown here is derived from an EMBL/GenBank/DDBJ whole genome shotgun (WGS) entry which is preliminary data.</text>
</comment>